<dbReference type="SUPFAM" id="SSF48403">
    <property type="entry name" value="Ankyrin repeat"/>
    <property type="match status" value="1"/>
</dbReference>
<dbReference type="Gene3D" id="1.25.40.20">
    <property type="entry name" value="Ankyrin repeat-containing domain"/>
    <property type="match status" value="1"/>
</dbReference>
<feature type="transmembrane region" description="Helical" evidence="2">
    <location>
        <begin position="528"/>
        <end position="553"/>
    </location>
</feature>
<dbReference type="EMBL" id="JACGWM010000004">
    <property type="protein sequence ID" value="KAL0375540.1"/>
    <property type="molecule type" value="Genomic_DNA"/>
</dbReference>
<dbReference type="InterPro" id="IPR036770">
    <property type="entry name" value="Ankyrin_rpt-contain_sf"/>
</dbReference>
<keyword evidence="2" id="KW-0812">Transmembrane</keyword>
<name>A0AAW2R5R6_9LAMI</name>
<feature type="transmembrane region" description="Helical" evidence="2">
    <location>
        <begin position="485"/>
        <end position="508"/>
    </location>
</feature>
<dbReference type="InterPro" id="IPR026961">
    <property type="entry name" value="PGG_dom"/>
</dbReference>
<dbReference type="PANTHER" id="PTHR24177">
    <property type="entry name" value="CASKIN"/>
    <property type="match status" value="1"/>
</dbReference>
<reference evidence="4" key="1">
    <citation type="submission" date="2020-06" db="EMBL/GenBank/DDBJ databases">
        <authorList>
            <person name="Li T."/>
            <person name="Hu X."/>
            <person name="Zhang T."/>
            <person name="Song X."/>
            <person name="Zhang H."/>
            <person name="Dai N."/>
            <person name="Sheng W."/>
            <person name="Hou X."/>
            <person name="Wei L."/>
        </authorList>
    </citation>
    <scope>NUCLEOTIDE SEQUENCE</scope>
    <source>
        <strain evidence="4">KEN8</strain>
        <tissue evidence="4">Leaf</tissue>
    </source>
</reference>
<evidence type="ECO:0000256" key="1">
    <source>
        <dbReference type="SAM" id="MobiDB-lite"/>
    </source>
</evidence>
<proteinExistence type="predicted"/>
<accession>A0AAW2R5R6</accession>
<keyword evidence="2" id="KW-0472">Membrane</keyword>
<feature type="transmembrane region" description="Helical" evidence="2">
    <location>
        <begin position="559"/>
        <end position="579"/>
    </location>
</feature>
<feature type="compositionally biased region" description="Basic and acidic residues" evidence="1">
    <location>
        <begin position="72"/>
        <end position="81"/>
    </location>
</feature>
<feature type="compositionally biased region" description="Low complexity" evidence="1">
    <location>
        <begin position="33"/>
        <end position="45"/>
    </location>
</feature>
<gene>
    <name evidence="4" type="ORF">Scaly_0671600</name>
</gene>
<evidence type="ECO:0000256" key="2">
    <source>
        <dbReference type="SAM" id="Phobius"/>
    </source>
</evidence>
<comment type="caution">
    <text evidence="4">The sequence shown here is derived from an EMBL/GenBank/DDBJ whole genome shotgun (WGS) entry which is preliminary data.</text>
</comment>
<feature type="compositionally biased region" description="Basic residues" evidence="1">
    <location>
        <begin position="58"/>
        <end position="71"/>
    </location>
</feature>
<feature type="region of interest" description="Disordered" evidence="1">
    <location>
        <begin position="1"/>
        <end position="85"/>
    </location>
</feature>
<organism evidence="4">
    <name type="scientific">Sesamum calycinum</name>
    <dbReference type="NCBI Taxonomy" id="2727403"/>
    <lineage>
        <taxon>Eukaryota</taxon>
        <taxon>Viridiplantae</taxon>
        <taxon>Streptophyta</taxon>
        <taxon>Embryophyta</taxon>
        <taxon>Tracheophyta</taxon>
        <taxon>Spermatophyta</taxon>
        <taxon>Magnoliopsida</taxon>
        <taxon>eudicotyledons</taxon>
        <taxon>Gunneridae</taxon>
        <taxon>Pentapetalae</taxon>
        <taxon>asterids</taxon>
        <taxon>lamiids</taxon>
        <taxon>Lamiales</taxon>
        <taxon>Pedaliaceae</taxon>
        <taxon>Sesamum</taxon>
    </lineage>
</organism>
<protein>
    <recommendedName>
        <fullName evidence="3">PGG domain-containing protein</fullName>
    </recommendedName>
</protein>
<feature type="transmembrane region" description="Helical" evidence="2">
    <location>
        <begin position="445"/>
        <end position="465"/>
    </location>
</feature>
<dbReference type="GO" id="GO:0016020">
    <property type="term" value="C:membrane"/>
    <property type="evidence" value="ECO:0007669"/>
    <property type="project" value="TreeGrafter"/>
</dbReference>
<dbReference type="Pfam" id="PF13962">
    <property type="entry name" value="PGG"/>
    <property type="match status" value="1"/>
</dbReference>
<dbReference type="PANTHER" id="PTHR24177:SF435">
    <property type="entry name" value="ANKYRIN REPEAT-CONTAINING PROTEIN NPR4-LIKE"/>
    <property type="match status" value="1"/>
</dbReference>
<dbReference type="AlphaFoldDB" id="A0AAW2R5R6"/>
<sequence length="601" mass="66572">MASSSMQQQQQQQPPPDTAATSLPPRPSTNTNSQSVMASSSAQQQDIDIMPRFLSSRPSHKNKSNLSRRKQKLQDAGKREGISPSTGQLVNFALLNGSGDTAPAVNGATDQQSTGRKDLKEYLPLHTAALKGNWEAAKTIFDKDPEAKTARIDLMEATALHTAIRVGKAIPFVEKLIASMPNDSLTGKDRNGDTALNVAAADDRGENPYTGWPGLSLLIYVIDAEFFDIALKLVEKYPELARLERNGVSMETTLKPQFTNGCDIESLARNSQAVFKSLHAMLWKFFEGLGIIKSIKEKSLKKQEALKLVKRLCKEIASLSFDKAKHTYFEAILIAAELDIHEVAEEIIENFPSAIYFQTDSDIRDTKRNNLLHFAGKLAPFHKLNEISGAALQMQREIQWYKEVESYVLPNYREKLNSDNKTPKMVFTKEHNSSKRNAEKWMKDTANSCTIAAALIVTVMFAAAITVPGGNDSSNGYPIFSRNNAFIIFAISDAISLFTSTTSLLMFLAILTSRYAEEDFLDVLPKRLIVGLATLFLSITFMMVAFGATLYLVFGRKQAWVLIPAAVLACLPITSFVLLQFPLLVELSYSTYGPGIFKKQK</sequence>
<keyword evidence="2" id="KW-1133">Transmembrane helix</keyword>
<feature type="domain" description="PGG" evidence="3">
    <location>
        <begin position="439"/>
        <end position="553"/>
    </location>
</feature>
<evidence type="ECO:0000259" key="3">
    <source>
        <dbReference type="Pfam" id="PF13962"/>
    </source>
</evidence>
<reference evidence="4" key="2">
    <citation type="journal article" date="2024" name="Plant">
        <title>Genomic evolution and insights into agronomic trait innovations of Sesamum species.</title>
        <authorList>
            <person name="Miao H."/>
            <person name="Wang L."/>
            <person name="Qu L."/>
            <person name="Liu H."/>
            <person name="Sun Y."/>
            <person name="Le M."/>
            <person name="Wang Q."/>
            <person name="Wei S."/>
            <person name="Zheng Y."/>
            <person name="Lin W."/>
            <person name="Duan Y."/>
            <person name="Cao H."/>
            <person name="Xiong S."/>
            <person name="Wang X."/>
            <person name="Wei L."/>
            <person name="Li C."/>
            <person name="Ma Q."/>
            <person name="Ju M."/>
            <person name="Zhao R."/>
            <person name="Li G."/>
            <person name="Mu C."/>
            <person name="Tian Q."/>
            <person name="Mei H."/>
            <person name="Zhang T."/>
            <person name="Gao T."/>
            <person name="Zhang H."/>
        </authorList>
    </citation>
    <scope>NUCLEOTIDE SEQUENCE</scope>
    <source>
        <strain evidence="4">KEN8</strain>
    </source>
</reference>
<evidence type="ECO:0000313" key="4">
    <source>
        <dbReference type="EMBL" id="KAL0375540.1"/>
    </source>
</evidence>